<dbReference type="SUPFAM" id="SSF53649">
    <property type="entry name" value="Alkaline phosphatase-like"/>
    <property type="match status" value="1"/>
</dbReference>
<dbReference type="Proteomes" id="UP000186817">
    <property type="component" value="Unassembled WGS sequence"/>
</dbReference>
<dbReference type="Gene3D" id="3.30.1120.10">
    <property type="match status" value="1"/>
</dbReference>
<protein>
    <submittedName>
        <fullName evidence="6">Arylsulfatase B</fullName>
    </submittedName>
</protein>
<keyword evidence="2" id="KW-0106">Calcium</keyword>
<keyword evidence="7" id="KW-1185">Reference proteome</keyword>
<dbReference type="InterPro" id="IPR000917">
    <property type="entry name" value="Sulfatase_N"/>
</dbReference>
<feature type="compositionally biased region" description="Basic and acidic residues" evidence="4">
    <location>
        <begin position="28"/>
        <end position="49"/>
    </location>
</feature>
<organism evidence="6 7">
    <name type="scientific">Symbiodinium microadriaticum</name>
    <name type="common">Dinoflagellate</name>
    <name type="synonym">Zooxanthella microadriatica</name>
    <dbReference type="NCBI Taxonomy" id="2951"/>
    <lineage>
        <taxon>Eukaryota</taxon>
        <taxon>Sar</taxon>
        <taxon>Alveolata</taxon>
        <taxon>Dinophyceae</taxon>
        <taxon>Suessiales</taxon>
        <taxon>Symbiodiniaceae</taxon>
        <taxon>Symbiodinium</taxon>
    </lineage>
</organism>
<dbReference type="OrthoDB" id="408574at2759"/>
<keyword evidence="3" id="KW-0325">Glycoprotein</keyword>
<dbReference type="PANTHER" id="PTHR10342:SF274">
    <property type="entry name" value="ARYLSULFATASE B"/>
    <property type="match status" value="1"/>
</dbReference>
<dbReference type="CDD" id="cd16029">
    <property type="entry name" value="4-S"/>
    <property type="match status" value="1"/>
</dbReference>
<proteinExistence type="predicted"/>
<evidence type="ECO:0000313" key="7">
    <source>
        <dbReference type="Proteomes" id="UP000186817"/>
    </source>
</evidence>
<dbReference type="GO" id="GO:0046872">
    <property type="term" value="F:metal ion binding"/>
    <property type="evidence" value="ECO:0007669"/>
    <property type="project" value="UniProtKB-KW"/>
</dbReference>
<dbReference type="AlphaFoldDB" id="A0A1Q9DP87"/>
<feature type="region of interest" description="Disordered" evidence="4">
    <location>
        <begin position="1"/>
        <end position="49"/>
    </location>
</feature>
<evidence type="ECO:0000256" key="1">
    <source>
        <dbReference type="ARBA" id="ARBA00022723"/>
    </source>
</evidence>
<comment type="caution">
    <text evidence="6">The sequence shown here is derived from an EMBL/GenBank/DDBJ whole genome shotgun (WGS) entry which is preliminary data.</text>
</comment>
<evidence type="ECO:0000256" key="2">
    <source>
        <dbReference type="ARBA" id="ARBA00022837"/>
    </source>
</evidence>
<evidence type="ECO:0000256" key="3">
    <source>
        <dbReference type="ARBA" id="ARBA00023180"/>
    </source>
</evidence>
<dbReference type="PANTHER" id="PTHR10342">
    <property type="entry name" value="ARYLSULFATASE"/>
    <property type="match status" value="1"/>
</dbReference>
<dbReference type="Gene3D" id="3.40.720.10">
    <property type="entry name" value="Alkaline Phosphatase, subunit A"/>
    <property type="match status" value="1"/>
</dbReference>
<evidence type="ECO:0000256" key="4">
    <source>
        <dbReference type="SAM" id="MobiDB-lite"/>
    </source>
</evidence>
<feature type="domain" description="Sulfatase N-terminal" evidence="5">
    <location>
        <begin position="478"/>
        <end position="877"/>
    </location>
</feature>
<accession>A0A1Q9DP87</accession>
<sequence length="1134" mass="126086">MFDFDGKVSGNSRVNLGGRGGRKGARPAAEESRSDFVKRQHQEREARERRRIREAASKKIQAVYRGHRCRELQGAEKRQVFDKRCADISKVSGLMPPPQKAKFVFHALVPLMRLFALFFRRKQDEARLSQLLELLHYSGQAEGCNIFQILAVEESAPKDVTRTGVLALVRKVLAALLACQRLMDAAKLLLTIQKAIFSPGPEYKALGINSGVTIASLLRPEIFQVLSPLCTSEPLQVANMVNLMCSGLDAISLATVEQSLRCRQELLALLLSTPQIGESLCASEEMAKPSLVLSLQRVCGLLVHTAGVLGAATKRSGSPAHVLDNIAVILERFALQHDSSFSTGSAELLAFLQWLSWAKEQVGIGADDAKASARAAMTLNRGSFARLLLSSVDHGRDDILLAICRLYFAPQLLWHSRFTMASETCESEAADSSLLQRQQDLSKAMDGTEEAADFGPRPYRRPFRRHRPFRPYRPARKPHIVLILGDDYGWANLGVHREKAVTPEEKQAQKETQTPQMDALIKDGLLLERHYAYKICSPSRCSLQSGRLAVHVNTVNTGVSFWNVGDNVSGFAGIPRNMTGIGQKMQRGGYATHMVGKWDAGMGTPEHTPLGKGYDSWLGYFQHANDYWQESMPFASTGDLDICLNQFRDFSKYNSSYIGPVDRTVAAELGCDWDVRHDELQPDVYTEVNATGCNKNDTSYCLPDSCYEEAMFNKQALKIIEEHDLTKPLFLFYAPHLLHTPLQLPQSYLDQFEEGDLKDPEVPWTSNRRLYAGMTKYLDDMVGSVVEALKGRSEKGGTMYDNTLIVFTADNGGPVYEPGSANNHPLKGGKYSDWEGGVRTNAFVSGGYLPKHRRGKKFHGVISIADWYATFCELAGVSHFDEESEEANRYLVANGLPLLPPVDGRPQWKNLLENTNGRKDALHLSENALLRFPYKLVTGKQEYSFWQGVLYPNCTTVDDLKDGPLFSDMHCFGLDLYLSDNQTQQDELTYTQDCGDSGCLYNVELDPTEHKDLSGDPKYADALYALQLELYKLNLANFNPDRGAPALQACLQGADLGGFYGPFVDVTNFYKGWSLDLKQKEEAEAVKLELTELNTTLQNNSEAWITSFTESYGLESLAELFGGGSGLDNCSNST</sequence>
<dbReference type="GO" id="GO:0008484">
    <property type="term" value="F:sulfuric ester hydrolase activity"/>
    <property type="evidence" value="ECO:0007669"/>
    <property type="project" value="InterPro"/>
</dbReference>
<dbReference type="EMBL" id="LSRX01000449">
    <property type="protein sequence ID" value="OLP96968.1"/>
    <property type="molecule type" value="Genomic_DNA"/>
</dbReference>
<reference evidence="6 7" key="1">
    <citation type="submission" date="2016-02" db="EMBL/GenBank/DDBJ databases">
        <title>Genome analysis of coral dinoflagellate symbionts highlights evolutionary adaptations to a symbiotic lifestyle.</title>
        <authorList>
            <person name="Aranda M."/>
            <person name="Li Y."/>
            <person name="Liew Y.J."/>
            <person name="Baumgarten S."/>
            <person name="Simakov O."/>
            <person name="Wilson M."/>
            <person name="Piel J."/>
            <person name="Ashoor H."/>
            <person name="Bougouffa S."/>
            <person name="Bajic V.B."/>
            <person name="Ryu T."/>
            <person name="Ravasi T."/>
            <person name="Bayer T."/>
            <person name="Micklem G."/>
            <person name="Kim H."/>
            <person name="Bhak J."/>
            <person name="Lajeunesse T.C."/>
            <person name="Voolstra C.R."/>
        </authorList>
    </citation>
    <scope>NUCLEOTIDE SEQUENCE [LARGE SCALE GENOMIC DNA]</scope>
    <source>
        <strain evidence="6 7">CCMP2467</strain>
    </source>
</reference>
<keyword evidence="1" id="KW-0479">Metal-binding</keyword>
<dbReference type="InterPro" id="IPR017850">
    <property type="entry name" value="Alkaline_phosphatase_core_sf"/>
</dbReference>
<evidence type="ECO:0000313" key="6">
    <source>
        <dbReference type="EMBL" id="OLP96968.1"/>
    </source>
</evidence>
<name>A0A1Q9DP87_SYMMI</name>
<gene>
    <name evidence="6" type="primary">Arsb</name>
    <name evidence="6" type="ORF">AK812_SmicGene20726</name>
</gene>
<dbReference type="PROSITE" id="PS50096">
    <property type="entry name" value="IQ"/>
    <property type="match status" value="1"/>
</dbReference>
<dbReference type="Pfam" id="PF00884">
    <property type="entry name" value="Sulfatase"/>
    <property type="match status" value="1"/>
</dbReference>
<dbReference type="InterPro" id="IPR047115">
    <property type="entry name" value="ARSB"/>
</dbReference>
<evidence type="ECO:0000259" key="5">
    <source>
        <dbReference type="Pfam" id="PF00884"/>
    </source>
</evidence>